<keyword evidence="4" id="KW-1185">Reference proteome</keyword>
<organism evidence="3 4">
    <name type="scientific">Laceyella tengchongensis</name>
    <dbReference type="NCBI Taxonomy" id="574699"/>
    <lineage>
        <taxon>Bacteria</taxon>
        <taxon>Bacillati</taxon>
        <taxon>Bacillota</taxon>
        <taxon>Bacilli</taxon>
        <taxon>Bacillales</taxon>
        <taxon>Thermoactinomycetaceae</taxon>
        <taxon>Laceyella</taxon>
    </lineage>
</organism>
<dbReference type="Pfam" id="PF01381">
    <property type="entry name" value="HTH_3"/>
    <property type="match status" value="1"/>
</dbReference>
<dbReference type="Gene3D" id="1.10.260.40">
    <property type="entry name" value="lambda repressor-like DNA-binding domains"/>
    <property type="match status" value="1"/>
</dbReference>
<dbReference type="EMBL" id="FXTU01000003">
    <property type="protein sequence ID" value="SMP21053.1"/>
    <property type="molecule type" value="Genomic_DNA"/>
</dbReference>
<comment type="caution">
    <text evidence="3">The sequence shown here is derived from an EMBL/GenBank/DDBJ whole genome shotgun (WGS) entry which is preliminary data.</text>
</comment>
<gene>
    <name evidence="3" type="ORF">SAMN06265361_103476</name>
</gene>
<dbReference type="PANTHER" id="PTHR46558">
    <property type="entry name" value="TRACRIPTIONAL REGULATORY PROTEIN-RELATED-RELATED"/>
    <property type="match status" value="1"/>
</dbReference>
<dbReference type="PROSITE" id="PS50943">
    <property type="entry name" value="HTH_CROC1"/>
    <property type="match status" value="1"/>
</dbReference>
<dbReference type="CDD" id="cd00093">
    <property type="entry name" value="HTH_XRE"/>
    <property type="match status" value="1"/>
</dbReference>
<accession>A0AA45WPB3</accession>
<evidence type="ECO:0000259" key="2">
    <source>
        <dbReference type="PROSITE" id="PS50943"/>
    </source>
</evidence>
<feature type="domain" description="HTH cro/C1-type" evidence="2">
    <location>
        <begin position="6"/>
        <end position="60"/>
    </location>
</feature>
<evidence type="ECO:0000256" key="1">
    <source>
        <dbReference type="ARBA" id="ARBA00023125"/>
    </source>
</evidence>
<keyword evidence="1" id="KW-0238">DNA-binding</keyword>
<evidence type="ECO:0000313" key="4">
    <source>
        <dbReference type="Proteomes" id="UP001157946"/>
    </source>
</evidence>
<dbReference type="SMART" id="SM00530">
    <property type="entry name" value="HTH_XRE"/>
    <property type="match status" value="1"/>
</dbReference>
<sequence length="122" mass="14036">MFNERLIALRKAKKLSQYELAEQLNFTRGQIANYEQGKRKPDIDTLKKIANFFNVSLDYLTGEDHIPTPTHENNPDLKTILANETAHWNGKPLTPKQRELALELLTTVLERVESDDTTAEEK</sequence>
<dbReference type="RefSeq" id="WP_102992215.1">
    <property type="nucleotide sequence ID" value="NZ_FXTU01000003.1"/>
</dbReference>
<proteinExistence type="predicted"/>
<protein>
    <submittedName>
        <fullName evidence="3">Transcriptional regulator, contains XRE-family HTH domain</fullName>
    </submittedName>
</protein>
<dbReference type="Proteomes" id="UP001157946">
    <property type="component" value="Unassembled WGS sequence"/>
</dbReference>
<dbReference type="GO" id="GO:0003677">
    <property type="term" value="F:DNA binding"/>
    <property type="evidence" value="ECO:0007669"/>
    <property type="project" value="UniProtKB-KW"/>
</dbReference>
<dbReference type="PANTHER" id="PTHR46558:SF11">
    <property type="entry name" value="HTH-TYPE TRANSCRIPTIONAL REGULATOR XRE"/>
    <property type="match status" value="1"/>
</dbReference>
<dbReference type="SUPFAM" id="SSF47413">
    <property type="entry name" value="lambda repressor-like DNA-binding domains"/>
    <property type="match status" value="1"/>
</dbReference>
<dbReference type="InterPro" id="IPR010982">
    <property type="entry name" value="Lambda_DNA-bd_dom_sf"/>
</dbReference>
<evidence type="ECO:0000313" key="3">
    <source>
        <dbReference type="EMBL" id="SMP21053.1"/>
    </source>
</evidence>
<name>A0AA45WPB3_9BACL</name>
<dbReference type="InterPro" id="IPR001387">
    <property type="entry name" value="Cro/C1-type_HTH"/>
</dbReference>
<reference evidence="3" key="1">
    <citation type="submission" date="2017-05" db="EMBL/GenBank/DDBJ databases">
        <authorList>
            <person name="Varghese N."/>
            <person name="Submissions S."/>
        </authorList>
    </citation>
    <scope>NUCLEOTIDE SEQUENCE</scope>
    <source>
        <strain evidence="3">DSM 45262</strain>
    </source>
</reference>
<dbReference type="AlphaFoldDB" id="A0AA45WPB3"/>